<accession>A0A6A4VA56</accession>
<evidence type="ECO:0000313" key="3">
    <source>
        <dbReference type="EMBL" id="KAF0287202.1"/>
    </source>
</evidence>
<dbReference type="AlphaFoldDB" id="A0A6A4VA56"/>
<gene>
    <name evidence="3" type="ORF">FJT64_014388</name>
</gene>
<proteinExistence type="predicted"/>
<feature type="region of interest" description="Disordered" evidence="1">
    <location>
        <begin position="187"/>
        <end position="218"/>
    </location>
</feature>
<keyword evidence="2" id="KW-0812">Transmembrane</keyword>
<feature type="compositionally biased region" description="Gly residues" evidence="1">
    <location>
        <begin position="1"/>
        <end position="10"/>
    </location>
</feature>
<keyword evidence="2" id="KW-0472">Membrane</keyword>
<feature type="compositionally biased region" description="Low complexity" evidence="1">
    <location>
        <begin position="84"/>
        <end position="98"/>
    </location>
</feature>
<feature type="compositionally biased region" description="Basic and acidic residues" evidence="1">
    <location>
        <begin position="28"/>
        <end position="50"/>
    </location>
</feature>
<name>A0A6A4VA56_AMPAM</name>
<feature type="region of interest" description="Disordered" evidence="1">
    <location>
        <begin position="1"/>
        <end position="109"/>
    </location>
</feature>
<feature type="transmembrane region" description="Helical" evidence="2">
    <location>
        <begin position="276"/>
        <end position="297"/>
    </location>
</feature>
<feature type="region of interest" description="Disordered" evidence="1">
    <location>
        <begin position="239"/>
        <end position="267"/>
    </location>
</feature>
<keyword evidence="2" id="KW-1133">Transmembrane helix</keyword>
<evidence type="ECO:0000256" key="1">
    <source>
        <dbReference type="SAM" id="MobiDB-lite"/>
    </source>
</evidence>
<dbReference type="EMBL" id="VIIS01002210">
    <property type="protein sequence ID" value="KAF0287202.1"/>
    <property type="molecule type" value="Genomic_DNA"/>
</dbReference>
<dbReference type="OrthoDB" id="6362761at2759"/>
<reference evidence="3 4" key="1">
    <citation type="submission" date="2019-07" db="EMBL/GenBank/DDBJ databases">
        <title>Draft genome assembly of a fouling barnacle, Amphibalanus amphitrite (Darwin, 1854): The first reference genome for Thecostraca.</title>
        <authorList>
            <person name="Kim W."/>
        </authorList>
    </citation>
    <scope>NUCLEOTIDE SEQUENCE [LARGE SCALE GENOMIC DNA]</scope>
    <source>
        <strain evidence="3">SNU_AA5</strain>
        <tissue evidence="3">Soma without cirri and trophi</tissue>
    </source>
</reference>
<evidence type="ECO:0000256" key="2">
    <source>
        <dbReference type="SAM" id="Phobius"/>
    </source>
</evidence>
<protein>
    <submittedName>
        <fullName evidence="3">Uncharacterized protein</fullName>
    </submittedName>
</protein>
<keyword evidence="4" id="KW-1185">Reference proteome</keyword>
<evidence type="ECO:0000313" key="4">
    <source>
        <dbReference type="Proteomes" id="UP000440578"/>
    </source>
</evidence>
<organism evidence="3 4">
    <name type="scientific">Amphibalanus amphitrite</name>
    <name type="common">Striped barnacle</name>
    <name type="synonym">Balanus amphitrite</name>
    <dbReference type="NCBI Taxonomy" id="1232801"/>
    <lineage>
        <taxon>Eukaryota</taxon>
        <taxon>Metazoa</taxon>
        <taxon>Ecdysozoa</taxon>
        <taxon>Arthropoda</taxon>
        <taxon>Crustacea</taxon>
        <taxon>Multicrustacea</taxon>
        <taxon>Cirripedia</taxon>
        <taxon>Thoracica</taxon>
        <taxon>Thoracicalcarea</taxon>
        <taxon>Balanomorpha</taxon>
        <taxon>Balanoidea</taxon>
        <taxon>Balanidae</taxon>
        <taxon>Amphibalaninae</taxon>
        <taxon>Amphibalanus</taxon>
    </lineage>
</organism>
<sequence>MSNYRGGGRRAGSQAATSEDARTPIAWQHRDMNYHQHQSYSDRHRSESASRRGPGSVSDQTSHTERPPRQAAPVAYRGRPPPQETDASTSASSECSSDTKVTIHDRHRGPAVQLVPLAGGGGPPTIRSAQSVPLLLGPPGAGITWDGEPCPVHHHGPPPPPMAVGPMSLPPPPRAASLYELRVGTPHSAYAPDGPLTTMTVDRKGRPAPPGSALGRPMMPPGLMPPMMRPRPIVRAENGAARELPVRDPRKASLVPPSEPPPQRKEPVKCGGFKKVMLISLSVIVLGVILAVALIFITK</sequence>
<dbReference type="Proteomes" id="UP000440578">
    <property type="component" value="Unassembled WGS sequence"/>
</dbReference>
<comment type="caution">
    <text evidence="3">The sequence shown here is derived from an EMBL/GenBank/DDBJ whole genome shotgun (WGS) entry which is preliminary data.</text>
</comment>